<evidence type="ECO:0008006" key="7">
    <source>
        <dbReference type="Google" id="ProtNLM"/>
    </source>
</evidence>
<evidence type="ECO:0000256" key="5">
    <source>
        <dbReference type="ARBA" id="ARBA00023136"/>
    </source>
</evidence>
<gene>
    <name evidence="6" type="ORF">TGEB3V08_LOCUS8699</name>
</gene>
<dbReference type="GO" id="GO:0007097">
    <property type="term" value="P:nuclear migration"/>
    <property type="evidence" value="ECO:0007669"/>
    <property type="project" value="TreeGrafter"/>
</dbReference>
<accession>A0A7R9K417</accession>
<reference evidence="6" key="1">
    <citation type="submission" date="2020-11" db="EMBL/GenBank/DDBJ databases">
        <authorList>
            <person name="Tran Van P."/>
        </authorList>
    </citation>
    <scope>NUCLEOTIDE SEQUENCE</scope>
</reference>
<protein>
    <recommendedName>
        <fullName evidence="7">KASH domain-containing protein</fullName>
    </recommendedName>
</protein>
<evidence type="ECO:0000313" key="6">
    <source>
        <dbReference type="EMBL" id="CAD7603271.1"/>
    </source>
</evidence>
<keyword evidence="2" id="KW-0812">Transmembrane</keyword>
<sequence>MNITRCEPRLVWGKLLGRCFMQICVCEETLAAHQARLGELKGLVAQITADVGLEAGGVLGDEVEALGKRLEDVRESLATLAEVAESRTHDRELCGDELLRTKTFLASVQQENKKTNLSTPNRDSNLDLPLISSLVYCESDILDHGATEADRDIFDTSINKWNITLSASVCKVFCVCVLVPLGLVSVTESLSAVEDSNEKDTENQLTALRTHLLALGKTEGQLQSLKEKSLELGPVRPETSVVEILQLWQQVFRETFQQYHRLSARLVKSQDGASALRLWQEYLLHVQSFLSGSIPEDYHSLTEHQHLCEVHQNLLTSQQSVLLSKSSGPDGQLGRGLVETSVVEQFNSLTNLHNETLARIMERHEEVRERLGSWDRYRADQARLLAWLKDTERERSRLQLRYIHVRRIPKVQARIQTLLEQVPVGEAQANSLQQQQGKLLHFCDDALATSIRMEHAAISQRISNLQAGLETWKDFLDRITGLTQSYDTQVSSVQAVFHEVHAALADPGGLPTLHTGIQNKLEVIRQLRSRLVELTADLEAVGVTQEQLKECVSPMDMKSISQKVWILWQTQGDLDHQLSLLCHQLEEKLGLRLMFDTRQSRFLVWAGDVESRLDGSSSGDPEEVLRRLETELQAEVSLKRREVDWLHTAGQELIEVCPEGTGDIADKIQQVQEAWRRLQGLGEVRANRLHHILQTKSQLELRLAELRAWLHQVETQLSTPLVLESCTKEAVDNKLQQHQELQKTIEGQSGNIADVLNLCELFLTDCDNCNATINTECLITAIDTLERRFVLTTYTHAPVGGVQPETRVVEADIVRCLVPRWKNVCGLSAERKRRILAVFALLQEILRLCHEQQVWLDGQERVLTDVSSRSDLGSQDEVLSLVSTVEGVMQEVKARSPALQILDKSYSKLAKESGLEIKNLQQLTGLVRTTLQRWHALTPTAIGILQRLQRELQVYRDFVSAHGKAVVMLTQVDVQLTQIQHLSTPEQAAMPRSRLQQIEQLDRELESHGGVLQTADELGLAVLKRSKPEELPGTQEMIDEYQLLWKDIRCRISDLKTQCRAELAKKLANALVVLSSIAEDGEIEVRISEERTRAQQMPEVDESIQVETLRFEQDSAVQVDTLPPLMRLTSRDAYLYELETALQECGVNLDILEEVLRAPTPEQGGTPALPPQNMSKVVASCESSVELIRHLNTLLVEESGLSDEQARTRDVQRLSVRFDELLARARQREQRLRDVSDSARLTCPLCSKRNWQQLDNDLWRLEQWLQFAEGTQSSQRAPPTNIEQLEDVIQDHREFLMDLDSHKSIVVSLNIVGTHLADHTEDTGRAEQLRSRLVTTNSRWDAVCRSAAAWQTQLQTALMEVS</sequence>
<keyword evidence="5" id="KW-0472">Membrane</keyword>
<dbReference type="Pfam" id="PF00435">
    <property type="entry name" value="Spectrin"/>
    <property type="match status" value="1"/>
</dbReference>
<dbReference type="GO" id="GO:0005640">
    <property type="term" value="C:nuclear outer membrane"/>
    <property type="evidence" value="ECO:0007669"/>
    <property type="project" value="TreeGrafter"/>
</dbReference>
<dbReference type="GO" id="GO:0034993">
    <property type="term" value="C:meiotic nuclear membrane microtubule tethering complex"/>
    <property type="evidence" value="ECO:0007669"/>
    <property type="project" value="TreeGrafter"/>
</dbReference>
<dbReference type="GO" id="GO:0051015">
    <property type="term" value="F:actin filament binding"/>
    <property type="evidence" value="ECO:0007669"/>
    <property type="project" value="TreeGrafter"/>
</dbReference>
<name>A0A7R9K417_TIMGE</name>
<dbReference type="EMBL" id="OE843495">
    <property type="protein sequence ID" value="CAD7603271.1"/>
    <property type="molecule type" value="Genomic_DNA"/>
</dbReference>
<keyword evidence="3" id="KW-0677">Repeat</keyword>
<proteinExistence type="predicted"/>
<comment type="subcellular location">
    <subcellularLocation>
        <location evidence="1">Membrane</location>
    </subcellularLocation>
</comment>
<dbReference type="CDD" id="cd00176">
    <property type="entry name" value="SPEC"/>
    <property type="match status" value="3"/>
</dbReference>
<evidence type="ECO:0000256" key="2">
    <source>
        <dbReference type="ARBA" id="ARBA00022692"/>
    </source>
</evidence>
<dbReference type="SMART" id="SM00150">
    <property type="entry name" value="SPEC"/>
    <property type="match status" value="6"/>
</dbReference>
<dbReference type="InterPro" id="IPR018159">
    <property type="entry name" value="Spectrin/alpha-actinin"/>
</dbReference>
<dbReference type="GO" id="GO:0005737">
    <property type="term" value="C:cytoplasm"/>
    <property type="evidence" value="ECO:0007669"/>
    <property type="project" value="TreeGrafter"/>
</dbReference>
<evidence type="ECO:0000256" key="3">
    <source>
        <dbReference type="ARBA" id="ARBA00022737"/>
    </source>
</evidence>
<dbReference type="PANTHER" id="PTHR47535">
    <property type="entry name" value="MUSCLE-SPECIFIC PROTEIN 300 KDA, ISOFORM G"/>
    <property type="match status" value="1"/>
</dbReference>
<evidence type="ECO:0000256" key="4">
    <source>
        <dbReference type="ARBA" id="ARBA00022989"/>
    </source>
</evidence>
<organism evidence="6">
    <name type="scientific">Timema genevievae</name>
    <name type="common">Walking stick</name>
    <dbReference type="NCBI Taxonomy" id="629358"/>
    <lineage>
        <taxon>Eukaryota</taxon>
        <taxon>Metazoa</taxon>
        <taxon>Ecdysozoa</taxon>
        <taxon>Arthropoda</taxon>
        <taxon>Hexapoda</taxon>
        <taxon>Insecta</taxon>
        <taxon>Pterygota</taxon>
        <taxon>Neoptera</taxon>
        <taxon>Polyneoptera</taxon>
        <taxon>Phasmatodea</taxon>
        <taxon>Timematodea</taxon>
        <taxon>Timematoidea</taxon>
        <taxon>Timematidae</taxon>
        <taxon>Timema</taxon>
    </lineage>
</organism>
<evidence type="ECO:0000256" key="1">
    <source>
        <dbReference type="ARBA" id="ARBA00004370"/>
    </source>
</evidence>
<dbReference type="PANTHER" id="PTHR47535:SF1">
    <property type="entry name" value="NESPRIN-1"/>
    <property type="match status" value="1"/>
</dbReference>
<dbReference type="Gene3D" id="1.20.58.60">
    <property type="match status" value="4"/>
</dbReference>
<dbReference type="FunFam" id="1.20.58.60:FF:000171">
    <property type="entry name" value="Uncharacterized protein, isoform B"/>
    <property type="match status" value="1"/>
</dbReference>
<dbReference type="InterPro" id="IPR052403">
    <property type="entry name" value="LINC-complex_assoc"/>
</dbReference>
<keyword evidence="4" id="KW-1133">Transmembrane helix</keyword>
<dbReference type="InterPro" id="IPR002017">
    <property type="entry name" value="Spectrin_repeat"/>
</dbReference>
<dbReference type="SUPFAM" id="SSF46966">
    <property type="entry name" value="Spectrin repeat"/>
    <property type="match status" value="6"/>
</dbReference>